<dbReference type="Pfam" id="PF01180">
    <property type="entry name" value="DHO_dh"/>
    <property type="match status" value="1"/>
</dbReference>
<dbReference type="GO" id="GO:0006207">
    <property type="term" value="P:'de novo' pyrimidine nucleobase biosynthetic process"/>
    <property type="evidence" value="ECO:0007669"/>
    <property type="project" value="InterPro"/>
</dbReference>
<proteinExistence type="predicted"/>
<reference evidence="8 9" key="1">
    <citation type="submission" date="2019-02" db="EMBL/GenBank/DDBJ databases">
        <title>Deep-cultivation of Planctomycetes and their phenomic and genomic characterization uncovers novel biology.</title>
        <authorList>
            <person name="Wiegand S."/>
            <person name="Jogler M."/>
            <person name="Boedeker C."/>
            <person name="Pinto D."/>
            <person name="Vollmers J."/>
            <person name="Rivas-Marin E."/>
            <person name="Kohn T."/>
            <person name="Peeters S.H."/>
            <person name="Heuer A."/>
            <person name="Rast P."/>
            <person name="Oberbeckmann S."/>
            <person name="Bunk B."/>
            <person name="Jeske O."/>
            <person name="Meyerdierks A."/>
            <person name="Storesund J.E."/>
            <person name="Kallscheuer N."/>
            <person name="Luecker S."/>
            <person name="Lage O.M."/>
            <person name="Pohl T."/>
            <person name="Merkel B.J."/>
            <person name="Hornburger P."/>
            <person name="Mueller R.-W."/>
            <person name="Bruemmer F."/>
            <person name="Labrenz M."/>
            <person name="Spormann A.M."/>
            <person name="Op Den Camp H."/>
            <person name="Overmann J."/>
            <person name="Amann R."/>
            <person name="Jetten M.S.M."/>
            <person name="Mascher T."/>
            <person name="Medema M.H."/>
            <person name="Devos D.P."/>
            <person name="Kaster A.-K."/>
            <person name="Ovreas L."/>
            <person name="Rohde M."/>
            <person name="Galperin M.Y."/>
            <person name="Jogler C."/>
        </authorList>
    </citation>
    <scope>NUCLEOTIDE SEQUENCE [LARGE SCALE GENOMIC DNA]</scope>
    <source>
        <strain evidence="8 9">Mal64</strain>
    </source>
</reference>
<evidence type="ECO:0000256" key="2">
    <source>
        <dbReference type="ARBA" id="ARBA00004725"/>
    </source>
</evidence>
<comment type="caution">
    <text evidence="8">The sequence shown here is derived from an EMBL/GenBank/DDBJ whole genome shotgun (WGS) entry which is preliminary data.</text>
</comment>
<dbReference type="AlphaFoldDB" id="A0A5C5ZUB9"/>
<keyword evidence="9" id="KW-1185">Reference proteome</keyword>
<keyword evidence="6 8" id="KW-0560">Oxidoreductase</keyword>
<evidence type="ECO:0000259" key="7">
    <source>
        <dbReference type="Pfam" id="PF01180"/>
    </source>
</evidence>
<evidence type="ECO:0000256" key="4">
    <source>
        <dbReference type="ARBA" id="ARBA00022643"/>
    </source>
</evidence>
<evidence type="ECO:0000256" key="3">
    <source>
        <dbReference type="ARBA" id="ARBA00022630"/>
    </source>
</evidence>
<protein>
    <submittedName>
        <fullName evidence="8">Dihydroorotate dehydrogenase B (NAD(+)), catalytic subunit</fullName>
        <ecNumber evidence="8">1.3.1.14</ecNumber>
    </submittedName>
</protein>
<dbReference type="UniPathway" id="UPA00070"/>
<keyword evidence="4" id="KW-0288">FMN</keyword>
<gene>
    <name evidence="8" type="primary">pyrDB_2</name>
    <name evidence="8" type="ORF">Mal64_12030</name>
</gene>
<evidence type="ECO:0000256" key="1">
    <source>
        <dbReference type="ARBA" id="ARBA00001917"/>
    </source>
</evidence>
<evidence type="ECO:0000313" key="9">
    <source>
        <dbReference type="Proteomes" id="UP000315440"/>
    </source>
</evidence>
<sequence>MVFMPLPRYDISKSYDWNYDHPPTHAPTGEPGVPGVWSFCRQRVASPLGVAAGPLLNGAWCLYYATLGFDVVTYKTVRSRERACYPTPNLLPVQTGSLAGGETDLSASEQMGGSWAISFGMPSKPPEVWTADVQATRRRLPKRVRLSVSVVASAEPDWPIEQVADDYAECARMAAEAGADAIEVNLSCPNVTSCDGQLYQNPRHATLVAERTRAAIGELPLVCKIGHFAEDDDTPGRLMDALAPHADAVATTNCVAATVRGAFGGQPRGIGGSAILEASVRQVERLAGHAARQGYDLRVIGVGGVSTAADVRRYLSAGAEMTHLATALMVDPEVGLRIRSDLSTP</sequence>
<keyword evidence="5" id="KW-0665">Pyrimidine biosynthesis</keyword>
<comment type="pathway">
    <text evidence="2">Pyrimidine metabolism; UMP biosynthesis via de novo pathway.</text>
</comment>
<dbReference type="InterPro" id="IPR050074">
    <property type="entry name" value="DHO_dehydrogenase"/>
</dbReference>
<dbReference type="PANTHER" id="PTHR48109">
    <property type="entry name" value="DIHYDROOROTATE DEHYDROGENASE (QUINONE), MITOCHONDRIAL-RELATED"/>
    <property type="match status" value="1"/>
</dbReference>
<evidence type="ECO:0000256" key="5">
    <source>
        <dbReference type="ARBA" id="ARBA00022975"/>
    </source>
</evidence>
<feature type="domain" description="Dihydroorotate dehydrogenase catalytic" evidence="7">
    <location>
        <begin position="118"/>
        <end position="342"/>
    </location>
</feature>
<dbReference type="EC" id="1.3.1.14" evidence="8"/>
<dbReference type="PROSITE" id="PS00912">
    <property type="entry name" value="DHODEHASE_2"/>
    <property type="match status" value="1"/>
</dbReference>
<dbReference type="SUPFAM" id="SSF51395">
    <property type="entry name" value="FMN-linked oxidoreductases"/>
    <property type="match status" value="1"/>
</dbReference>
<dbReference type="InterPro" id="IPR012135">
    <property type="entry name" value="Dihydroorotate_DH_1_2"/>
</dbReference>
<dbReference type="PANTHER" id="PTHR48109:SF1">
    <property type="entry name" value="DIHYDROOROTATE DEHYDROGENASE (FUMARATE)"/>
    <property type="match status" value="1"/>
</dbReference>
<dbReference type="Proteomes" id="UP000315440">
    <property type="component" value="Unassembled WGS sequence"/>
</dbReference>
<keyword evidence="3" id="KW-0285">Flavoprotein</keyword>
<dbReference type="EMBL" id="SJPQ01000001">
    <property type="protein sequence ID" value="TWT90806.1"/>
    <property type="molecule type" value="Genomic_DNA"/>
</dbReference>
<dbReference type="GO" id="GO:0044205">
    <property type="term" value="P:'de novo' UMP biosynthetic process"/>
    <property type="evidence" value="ECO:0007669"/>
    <property type="project" value="UniProtKB-UniPathway"/>
</dbReference>
<comment type="cofactor">
    <cofactor evidence="1">
        <name>FMN</name>
        <dbReference type="ChEBI" id="CHEBI:58210"/>
    </cofactor>
</comment>
<dbReference type="Gene3D" id="3.20.20.70">
    <property type="entry name" value="Aldolase class I"/>
    <property type="match status" value="1"/>
</dbReference>
<dbReference type="GO" id="GO:0004589">
    <property type="term" value="F:dihydroorotate dehydrogenase (NAD+) activity"/>
    <property type="evidence" value="ECO:0007669"/>
    <property type="project" value="UniProtKB-EC"/>
</dbReference>
<dbReference type="GO" id="GO:0005737">
    <property type="term" value="C:cytoplasm"/>
    <property type="evidence" value="ECO:0007669"/>
    <property type="project" value="InterPro"/>
</dbReference>
<dbReference type="InterPro" id="IPR001295">
    <property type="entry name" value="Dihydroorotate_DH_CS"/>
</dbReference>
<accession>A0A5C5ZUB9</accession>
<evidence type="ECO:0000313" key="8">
    <source>
        <dbReference type="EMBL" id="TWT90806.1"/>
    </source>
</evidence>
<dbReference type="InterPro" id="IPR013785">
    <property type="entry name" value="Aldolase_TIM"/>
</dbReference>
<evidence type="ECO:0000256" key="6">
    <source>
        <dbReference type="ARBA" id="ARBA00023002"/>
    </source>
</evidence>
<organism evidence="8 9">
    <name type="scientific">Pseudobythopirellula maris</name>
    <dbReference type="NCBI Taxonomy" id="2527991"/>
    <lineage>
        <taxon>Bacteria</taxon>
        <taxon>Pseudomonadati</taxon>
        <taxon>Planctomycetota</taxon>
        <taxon>Planctomycetia</taxon>
        <taxon>Pirellulales</taxon>
        <taxon>Lacipirellulaceae</taxon>
        <taxon>Pseudobythopirellula</taxon>
    </lineage>
</organism>
<dbReference type="OrthoDB" id="9794954at2"/>
<dbReference type="PIRSF" id="PIRSF000164">
    <property type="entry name" value="DHO_oxidase"/>
    <property type="match status" value="1"/>
</dbReference>
<dbReference type="InterPro" id="IPR005720">
    <property type="entry name" value="Dihydroorotate_DH_cat"/>
</dbReference>
<name>A0A5C5ZUB9_9BACT</name>